<dbReference type="GO" id="GO:0015031">
    <property type="term" value="P:protein transport"/>
    <property type="evidence" value="ECO:0007669"/>
    <property type="project" value="UniProtKB-KW"/>
</dbReference>
<proteinExistence type="predicted"/>
<dbReference type="CDD" id="cd00780">
    <property type="entry name" value="NTF2"/>
    <property type="match status" value="1"/>
</dbReference>
<dbReference type="PANTHER" id="PTHR12612">
    <property type="entry name" value="NUCLEAR TRANSPORT FACTOR 2"/>
    <property type="match status" value="1"/>
</dbReference>
<gene>
    <name evidence="7" type="ORF">TTEB3V08_LOCUS1344</name>
</gene>
<comment type="subcellular location">
    <subcellularLocation>
        <location evidence="1">Nucleus</location>
    </subcellularLocation>
</comment>
<evidence type="ECO:0000256" key="4">
    <source>
        <dbReference type="ARBA" id="ARBA00023242"/>
    </source>
</evidence>
<sequence length="195" mass="22125">MSSLEILVPGAKQKLTASGTSNLFNLLKDLKAKVDQACRTAEEFTKLYYESVDRKRHTVPFVVRNYDIQHDNRHISTSPPDKQLMSRYYLDTGVLVWNGNGTIGKEMIQKFFEELPSSEHVIGSLDSQPVLDSIVSSQLTCVIQVSGFVRFQDNVSKPFQQSFMITAEGDKWKIACDNFRLQESVEESKKHSSEV</sequence>
<evidence type="ECO:0000256" key="5">
    <source>
        <dbReference type="ARBA" id="ARBA00070836"/>
    </source>
</evidence>
<dbReference type="EMBL" id="OE000274">
    <property type="protein sequence ID" value="CAD7453195.1"/>
    <property type="molecule type" value="Genomic_DNA"/>
</dbReference>
<name>A0A7R9FI62_9NEOP</name>
<dbReference type="GO" id="GO:0006913">
    <property type="term" value="P:nucleocytoplasmic transport"/>
    <property type="evidence" value="ECO:0007669"/>
    <property type="project" value="InterPro"/>
</dbReference>
<keyword evidence="4" id="KW-0539">Nucleus</keyword>
<dbReference type="AlphaFoldDB" id="A0A7R9FI62"/>
<evidence type="ECO:0000259" key="6">
    <source>
        <dbReference type="PROSITE" id="PS50177"/>
    </source>
</evidence>
<keyword evidence="3" id="KW-0653">Protein transport</keyword>
<accession>A0A7R9FI62</accession>
<dbReference type="Pfam" id="PF02136">
    <property type="entry name" value="NTF2"/>
    <property type="match status" value="1"/>
</dbReference>
<feature type="domain" description="NTF2" evidence="6">
    <location>
        <begin position="40"/>
        <end position="181"/>
    </location>
</feature>
<dbReference type="InterPro" id="IPR045875">
    <property type="entry name" value="NTF2"/>
</dbReference>
<keyword evidence="2" id="KW-0813">Transport</keyword>
<dbReference type="InterPro" id="IPR032710">
    <property type="entry name" value="NTF2-like_dom_sf"/>
</dbReference>
<dbReference type="InterPro" id="IPR002075">
    <property type="entry name" value="NTF2_dom"/>
</dbReference>
<organism evidence="7">
    <name type="scientific">Timema tahoe</name>
    <dbReference type="NCBI Taxonomy" id="61484"/>
    <lineage>
        <taxon>Eukaryota</taxon>
        <taxon>Metazoa</taxon>
        <taxon>Ecdysozoa</taxon>
        <taxon>Arthropoda</taxon>
        <taxon>Hexapoda</taxon>
        <taxon>Insecta</taxon>
        <taxon>Pterygota</taxon>
        <taxon>Neoptera</taxon>
        <taxon>Polyneoptera</taxon>
        <taxon>Phasmatodea</taxon>
        <taxon>Timematodea</taxon>
        <taxon>Timematoidea</taxon>
        <taxon>Timematidae</taxon>
        <taxon>Timema</taxon>
    </lineage>
</organism>
<protein>
    <recommendedName>
        <fullName evidence="5">NTF2-related export protein</fullName>
    </recommendedName>
</protein>
<dbReference type="Gene3D" id="3.10.450.50">
    <property type="match status" value="1"/>
</dbReference>
<evidence type="ECO:0000256" key="2">
    <source>
        <dbReference type="ARBA" id="ARBA00022448"/>
    </source>
</evidence>
<dbReference type="SUPFAM" id="SSF54427">
    <property type="entry name" value="NTF2-like"/>
    <property type="match status" value="1"/>
</dbReference>
<dbReference type="GO" id="GO:0005634">
    <property type="term" value="C:nucleus"/>
    <property type="evidence" value="ECO:0007669"/>
    <property type="project" value="UniProtKB-SubCell"/>
</dbReference>
<evidence type="ECO:0000313" key="7">
    <source>
        <dbReference type="EMBL" id="CAD7453195.1"/>
    </source>
</evidence>
<evidence type="ECO:0000256" key="1">
    <source>
        <dbReference type="ARBA" id="ARBA00004123"/>
    </source>
</evidence>
<evidence type="ECO:0000256" key="3">
    <source>
        <dbReference type="ARBA" id="ARBA00022927"/>
    </source>
</evidence>
<dbReference type="InterPro" id="IPR018222">
    <property type="entry name" value="Nuclear_transport_factor_2_euk"/>
</dbReference>
<dbReference type="FunFam" id="3.10.450.50:FF:000006">
    <property type="entry name" value="NTF2-related export protein 2 isoform 1"/>
    <property type="match status" value="1"/>
</dbReference>
<dbReference type="PROSITE" id="PS50177">
    <property type="entry name" value="NTF2_DOMAIN"/>
    <property type="match status" value="1"/>
</dbReference>
<reference evidence="7" key="1">
    <citation type="submission" date="2020-11" db="EMBL/GenBank/DDBJ databases">
        <authorList>
            <person name="Tran Van P."/>
        </authorList>
    </citation>
    <scope>NUCLEOTIDE SEQUENCE</scope>
</reference>